<sequence>MPVSDEATEPPPGADRTRRLRAAGDRLLTVVGEWTAPGPQRPEWSESSMSTLVGAVTAAAGFLFLAAMLVIWFARS</sequence>
<keyword evidence="1" id="KW-0472">Membrane</keyword>
<evidence type="ECO:0008006" key="3">
    <source>
        <dbReference type="Google" id="ProtNLM"/>
    </source>
</evidence>
<organism evidence="2">
    <name type="scientific">Actinoplanes campanulatus</name>
    <dbReference type="NCBI Taxonomy" id="113559"/>
    <lineage>
        <taxon>Bacteria</taxon>
        <taxon>Bacillati</taxon>
        <taxon>Actinomycetota</taxon>
        <taxon>Actinomycetes</taxon>
        <taxon>Micromonosporales</taxon>
        <taxon>Micromonosporaceae</taxon>
        <taxon>Actinoplanes</taxon>
    </lineage>
</organism>
<name>A0ABQ3WUS6_9ACTN</name>
<keyword evidence="1" id="KW-1133">Transmembrane helix</keyword>
<proteinExistence type="predicted"/>
<accession>A0ABQ3WUS6</accession>
<comment type="caution">
    <text evidence="2">The sequence shown here is derived from an EMBL/GenBank/DDBJ whole genome shotgun (WGS) entry which is preliminary data.</text>
</comment>
<dbReference type="EMBL" id="BOMF01000138">
    <property type="protein sequence ID" value="GID49967.1"/>
    <property type="molecule type" value="Genomic_DNA"/>
</dbReference>
<keyword evidence="1" id="KW-0812">Transmembrane</keyword>
<evidence type="ECO:0000313" key="2">
    <source>
        <dbReference type="EMBL" id="GID49967.1"/>
    </source>
</evidence>
<reference evidence="2" key="1">
    <citation type="submission" date="2021-01" db="EMBL/GenBank/DDBJ databases">
        <title>Whole genome shotgun sequence of Actinoplanes capillaceus NBRC 16408.</title>
        <authorList>
            <person name="Komaki H."/>
            <person name="Tamura T."/>
        </authorList>
    </citation>
    <scope>NUCLEOTIDE SEQUENCE [LARGE SCALE GENOMIC DNA]</scope>
    <source>
        <strain evidence="2">NBRC 16408</strain>
    </source>
</reference>
<protein>
    <recommendedName>
        <fullName evidence="3">MYXO-CTERM domain-containing protein</fullName>
    </recommendedName>
</protein>
<evidence type="ECO:0000256" key="1">
    <source>
        <dbReference type="SAM" id="Phobius"/>
    </source>
</evidence>
<gene>
    <name evidence="2" type="ORF">Aca07nite_72420</name>
</gene>
<feature type="transmembrane region" description="Helical" evidence="1">
    <location>
        <begin position="52"/>
        <end position="74"/>
    </location>
</feature>